<dbReference type="AlphaFoldDB" id="A6I2N6"/>
<dbReference type="Proteomes" id="UP000234681">
    <property type="component" value="Chromosome 8"/>
</dbReference>
<dbReference type="PANTHER" id="PTHR24020:SF87">
    <property type="entry name" value="COLLAGEN ALPHA-1(VI) CHAIN-LIKE"/>
    <property type="match status" value="1"/>
</dbReference>
<protein>
    <submittedName>
        <fullName evidence="3">RCG25616</fullName>
    </submittedName>
</protein>
<evidence type="ECO:0000313" key="4">
    <source>
        <dbReference type="Proteomes" id="UP000234681"/>
    </source>
</evidence>
<feature type="region of interest" description="Disordered" evidence="1">
    <location>
        <begin position="258"/>
        <end position="283"/>
    </location>
</feature>
<dbReference type="SUPFAM" id="SSF53300">
    <property type="entry name" value="vWA-like"/>
    <property type="match status" value="1"/>
</dbReference>
<evidence type="ECO:0000313" key="3">
    <source>
        <dbReference type="EMBL" id="EDL77341.1"/>
    </source>
</evidence>
<dbReference type="InterPro" id="IPR036465">
    <property type="entry name" value="vWFA_dom_sf"/>
</dbReference>
<sequence>MRDLLEALLDHFEIASEPETSVTGDRVALLSHAPVDFLPNTQRSPVRTEFNLTTYSSKHLMKRHVEQAVQQLNGDAFLGHALRWALDNVFLNTPNLRRNKVIFVISAGETSHLDAETLKKESLRAKCHGYALFVFSLGPDWDDKELEDLASHPLDQHLIQLGRIHKPDHGYGVKFVKSFINSIRHGINKYPPVNFKAKCSRLSSAAPKLSPRQFRSFVPGPQKALLKDHTLEAAKLFQDKKRLSSILRSGRAALSSHSRSTRYSFKQGREATKATSKLGKRSD</sequence>
<dbReference type="InterPro" id="IPR002035">
    <property type="entry name" value="VWF_A"/>
</dbReference>
<evidence type="ECO:0000259" key="2">
    <source>
        <dbReference type="PROSITE" id="PS50234"/>
    </source>
</evidence>
<organism evidence="3 4">
    <name type="scientific">Rattus norvegicus</name>
    <name type="common">Rat</name>
    <dbReference type="NCBI Taxonomy" id="10116"/>
    <lineage>
        <taxon>Eukaryota</taxon>
        <taxon>Metazoa</taxon>
        <taxon>Chordata</taxon>
        <taxon>Craniata</taxon>
        <taxon>Vertebrata</taxon>
        <taxon>Euteleostomi</taxon>
        <taxon>Mammalia</taxon>
        <taxon>Eutheria</taxon>
        <taxon>Euarchontoglires</taxon>
        <taxon>Glires</taxon>
        <taxon>Rodentia</taxon>
        <taxon>Myomorpha</taxon>
        <taxon>Muroidea</taxon>
        <taxon>Muridae</taxon>
        <taxon>Murinae</taxon>
        <taxon>Rattus</taxon>
    </lineage>
</organism>
<accession>A6I2N6</accession>
<dbReference type="PROSITE" id="PS50234">
    <property type="entry name" value="VWFA"/>
    <property type="match status" value="1"/>
</dbReference>
<dbReference type="EMBL" id="CH473954">
    <property type="protein sequence ID" value="EDL77341.1"/>
    <property type="molecule type" value="Genomic_DNA"/>
</dbReference>
<reference evidence="3 4" key="1">
    <citation type="submission" date="2005-09" db="EMBL/GenBank/DDBJ databases">
        <authorList>
            <person name="Mural R.J."/>
            <person name="Li P.W."/>
            <person name="Adams M.D."/>
            <person name="Amanatides P.G."/>
            <person name="Baden-Tillson H."/>
            <person name="Barnstead M."/>
            <person name="Chin S.H."/>
            <person name="Dew I."/>
            <person name="Evans C.A."/>
            <person name="Ferriera S."/>
            <person name="Flanigan M."/>
            <person name="Fosler C."/>
            <person name="Glodek A."/>
            <person name="Gu Z."/>
            <person name="Holt R.A."/>
            <person name="Jennings D."/>
            <person name="Kraft C.L."/>
            <person name="Lu F."/>
            <person name="Nguyen T."/>
            <person name="Nusskern D.R."/>
            <person name="Pfannkoch C.M."/>
            <person name="Sitter C."/>
            <person name="Sutton G.G."/>
            <person name="Venter J.C."/>
            <person name="Wang Z."/>
            <person name="Woodage T."/>
            <person name="Zheng X.H."/>
            <person name="Zhong F."/>
        </authorList>
    </citation>
    <scope>NUCLEOTIDE SEQUENCE [LARGE SCALE GENOMIC DNA]</scope>
    <source>
        <strain>BN</strain>
        <strain evidence="4">Sprague-Dawley</strain>
    </source>
</reference>
<dbReference type="FunFam" id="3.40.50.410:FF:000021">
    <property type="entry name" value="Collagen, type VI, alpha 3"/>
    <property type="match status" value="1"/>
</dbReference>
<feature type="domain" description="VWFA" evidence="2">
    <location>
        <begin position="1"/>
        <end position="183"/>
    </location>
</feature>
<dbReference type="PANTHER" id="PTHR24020">
    <property type="entry name" value="COLLAGEN ALPHA"/>
    <property type="match status" value="1"/>
</dbReference>
<dbReference type="InterPro" id="IPR050525">
    <property type="entry name" value="ECM_Assembly_Org"/>
</dbReference>
<dbReference type="Gene3D" id="3.40.50.410">
    <property type="entry name" value="von Willebrand factor, type A domain"/>
    <property type="match status" value="1"/>
</dbReference>
<dbReference type="CDD" id="cd01450">
    <property type="entry name" value="vWFA_subfamily_ECM"/>
    <property type="match status" value="1"/>
</dbReference>
<name>A6I2N6_RAT</name>
<dbReference type="Pfam" id="PF00092">
    <property type="entry name" value="VWA"/>
    <property type="match status" value="1"/>
</dbReference>
<proteinExistence type="predicted"/>
<gene>
    <name evidence="3" type="ORF">rCG_25616</name>
</gene>
<evidence type="ECO:0000256" key="1">
    <source>
        <dbReference type="SAM" id="MobiDB-lite"/>
    </source>
</evidence>